<proteinExistence type="predicted"/>
<name>A0A813AZA2_9DINO</name>
<keyword evidence="3" id="KW-1185">Reference proteome</keyword>
<organism evidence="2 3">
    <name type="scientific">Symbiodinium necroappetens</name>
    <dbReference type="NCBI Taxonomy" id="1628268"/>
    <lineage>
        <taxon>Eukaryota</taxon>
        <taxon>Sar</taxon>
        <taxon>Alveolata</taxon>
        <taxon>Dinophyceae</taxon>
        <taxon>Suessiales</taxon>
        <taxon>Symbiodiniaceae</taxon>
        <taxon>Symbiodinium</taxon>
    </lineage>
</organism>
<accession>A0A813AZA2</accession>
<dbReference type="AlphaFoldDB" id="A0A813AZA2"/>
<evidence type="ECO:0000256" key="1">
    <source>
        <dbReference type="SAM" id="Coils"/>
    </source>
</evidence>
<sequence length="214" mass="23624">MHSNLLPTLKNSHDAQSGIQAPELFKAPLCDLQTDMRKAGNTATGAVAGGLQLLLRQHARPLDADADLDRGIGYASALLVQRPDELLGRWNDKSEGIDKAVLRSSSTPGEVETSGSIDPQAILERLEEHRLADVSEAAAQDGEPEAMLFSLQDMKEELDAFRWITAEVVARRIELEALEQENQAFREEQASLRQRYEDMMEEAELDVREDGAAS</sequence>
<dbReference type="OrthoDB" id="428837at2759"/>
<reference evidence="2" key="1">
    <citation type="submission" date="2021-02" db="EMBL/GenBank/DDBJ databases">
        <authorList>
            <person name="Dougan E. K."/>
            <person name="Rhodes N."/>
            <person name="Thang M."/>
            <person name="Chan C."/>
        </authorList>
    </citation>
    <scope>NUCLEOTIDE SEQUENCE</scope>
</reference>
<dbReference type="EMBL" id="CAJNJA010064875">
    <property type="protein sequence ID" value="CAE7884422.1"/>
    <property type="molecule type" value="Genomic_DNA"/>
</dbReference>
<evidence type="ECO:0000313" key="2">
    <source>
        <dbReference type="EMBL" id="CAE7884422.1"/>
    </source>
</evidence>
<gene>
    <name evidence="2" type="ORF">SNEC2469_LOCUS29162</name>
</gene>
<dbReference type="Proteomes" id="UP000601435">
    <property type="component" value="Unassembled WGS sequence"/>
</dbReference>
<keyword evidence="1" id="KW-0175">Coiled coil</keyword>
<feature type="coiled-coil region" evidence="1">
    <location>
        <begin position="168"/>
        <end position="206"/>
    </location>
</feature>
<evidence type="ECO:0000313" key="3">
    <source>
        <dbReference type="Proteomes" id="UP000601435"/>
    </source>
</evidence>
<protein>
    <submittedName>
        <fullName evidence="2">Uncharacterized protein</fullName>
    </submittedName>
</protein>
<comment type="caution">
    <text evidence="2">The sequence shown here is derived from an EMBL/GenBank/DDBJ whole genome shotgun (WGS) entry which is preliminary data.</text>
</comment>